<dbReference type="InterPro" id="IPR036388">
    <property type="entry name" value="WH-like_DNA-bd_sf"/>
</dbReference>
<sequence length="235" mass="26220">MIPGRCKQGIIISALPVMHNGLKAIITHHFPDMELHHYQSSCGLSPLVMRCANLIIQEIPPVADDARAECEACYRLIAQLPGIHWIFMVPKNVFSLAVEYLMRPQTTLLATTESVEGLIEAIRLGSERAERISQLLLSPHEVKISGQVSTACTLTSSERQVLRLLGKGWGINQIAQLLKKSNKTISAQKNSAMKRLSLKGNAEMYAWINSFQGVKELNLLSLQKEQAEWNLSHQK</sequence>
<organism evidence="3 4">
    <name type="scientific">Franconibacter pulveris</name>
    <dbReference type="NCBI Taxonomy" id="435910"/>
    <lineage>
        <taxon>Bacteria</taxon>
        <taxon>Pseudomonadati</taxon>
        <taxon>Pseudomonadota</taxon>
        <taxon>Gammaproteobacteria</taxon>
        <taxon>Enterobacterales</taxon>
        <taxon>Enterobacteriaceae</taxon>
        <taxon>Franconibacter</taxon>
    </lineage>
</organism>
<comment type="caution">
    <text evidence="3">The sequence shown here is derived from an EMBL/GenBank/DDBJ whole genome shotgun (WGS) entry which is preliminary data.</text>
</comment>
<dbReference type="RefSeq" id="WP_024559502.1">
    <property type="nucleotide sequence ID" value="NZ_LFEJ01000012.1"/>
</dbReference>
<dbReference type="PRINTS" id="PR00038">
    <property type="entry name" value="HTHLUXR"/>
</dbReference>
<dbReference type="SUPFAM" id="SSF46894">
    <property type="entry name" value="C-terminal effector domain of the bipartite response regulators"/>
    <property type="match status" value="1"/>
</dbReference>
<dbReference type="GO" id="GO:0003677">
    <property type="term" value="F:DNA binding"/>
    <property type="evidence" value="ECO:0007669"/>
    <property type="project" value="UniProtKB-KW"/>
</dbReference>
<reference evidence="3 4" key="1">
    <citation type="submission" date="2015-06" db="EMBL/GenBank/DDBJ databases">
        <title>Genome sequencing of Cronobacter sp. strain DJ34 isolated from petroleum contaminated sludge of Duliajan Oil Fields, Assam, India.</title>
        <authorList>
            <person name="Pal S."/>
            <person name="Banerjee T.D."/>
            <person name="Roy A."/>
            <person name="Sar P."/>
            <person name="Kazy S.K."/>
        </authorList>
    </citation>
    <scope>NUCLEOTIDE SEQUENCE [LARGE SCALE GENOMIC DNA]</scope>
    <source>
        <strain evidence="3 4">DJ34</strain>
    </source>
</reference>
<name>A0A0J8VRV9_9ENTR</name>
<dbReference type="CDD" id="cd06170">
    <property type="entry name" value="LuxR_C_like"/>
    <property type="match status" value="1"/>
</dbReference>
<evidence type="ECO:0000313" key="4">
    <source>
        <dbReference type="Proteomes" id="UP000037315"/>
    </source>
</evidence>
<dbReference type="Gene3D" id="1.10.10.10">
    <property type="entry name" value="Winged helix-like DNA-binding domain superfamily/Winged helix DNA-binding domain"/>
    <property type="match status" value="1"/>
</dbReference>
<dbReference type="GO" id="GO:0006355">
    <property type="term" value="P:regulation of DNA-templated transcription"/>
    <property type="evidence" value="ECO:0007669"/>
    <property type="project" value="InterPro"/>
</dbReference>
<dbReference type="InterPro" id="IPR016032">
    <property type="entry name" value="Sig_transdc_resp-reg_C-effctor"/>
</dbReference>
<protein>
    <submittedName>
        <fullName evidence="3">LuxR family transcriptional regulator</fullName>
    </submittedName>
</protein>
<gene>
    <name evidence="3" type="ORF">ACH50_08300</name>
</gene>
<evidence type="ECO:0000259" key="2">
    <source>
        <dbReference type="SMART" id="SM00421"/>
    </source>
</evidence>
<dbReference type="InterPro" id="IPR000792">
    <property type="entry name" value="Tscrpt_reg_LuxR_C"/>
</dbReference>
<accession>A0A0J8VRV9</accession>
<feature type="domain" description="HTH luxR-type" evidence="2">
    <location>
        <begin position="151"/>
        <end position="208"/>
    </location>
</feature>
<dbReference type="OrthoDB" id="6565473at2"/>
<keyword evidence="1" id="KW-0238">DNA-binding</keyword>
<proteinExistence type="predicted"/>
<evidence type="ECO:0000256" key="1">
    <source>
        <dbReference type="ARBA" id="ARBA00023125"/>
    </source>
</evidence>
<dbReference type="EMBL" id="LFEJ01000012">
    <property type="protein sequence ID" value="KMV35230.1"/>
    <property type="molecule type" value="Genomic_DNA"/>
</dbReference>
<dbReference type="Pfam" id="PF00196">
    <property type="entry name" value="GerE"/>
    <property type="match status" value="1"/>
</dbReference>
<keyword evidence="4" id="KW-1185">Reference proteome</keyword>
<evidence type="ECO:0000313" key="3">
    <source>
        <dbReference type="EMBL" id="KMV35230.1"/>
    </source>
</evidence>
<dbReference type="SMART" id="SM00421">
    <property type="entry name" value="HTH_LUXR"/>
    <property type="match status" value="1"/>
</dbReference>
<dbReference type="AlphaFoldDB" id="A0A0J8VRV9"/>
<dbReference type="Proteomes" id="UP000037315">
    <property type="component" value="Unassembled WGS sequence"/>
</dbReference>
<dbReference type="PATRIC" id="fig|1656095.3.peg.3653"/>
<dbReference type="STRING" id="1121863.GCA_000621185_01813"/>